<proteinExistence type="predicted"/>
<dbReference type="AlphaFoldDB" id="A0A0Q3ET96"/>
<evidence type="ECO:0000313" key="3">
    <source>
        <dbReference type="EnsemblPlants" id="KQJ90735"/>
    </source>
</evidence>
<dbReference type="RefSeq" id="XP_010239405.1">
    <property type="nucleotide sequence ID" value="XM_010241103.3"/>
</dbReference>
<dbReference type="ExpressionAtlas" id="A0A0Q3ET96">
    <property type="expression patterns" value="baseline"/>
</dbReference>
<sequence>MPLPLRRNALSAAAVSGLLLRRALFTTAASRPQWAMTVRMDLHLIKSSSTLTASFDLAEPPRASRLAVPDNRVDLRFLPGPDGKYMGFVPGDVRAVSEDGFLLLNFMDLNLTAQETGPDVFRFVCNPLSGELFRLPDMFGTRKSVRYIYPGLLTETRRGNGHGPPERYAVAEALPKTEPSRFFSLRRFLSETGEWEKLTGLRSPLPPARQMKVDHEAVACGDRLWWVDVSWGVLSVDPFSDRPELCFVELPEGMPGKEHAASDPEQRILARYRRVGVSEGRLRYAEVSQREPFLLRSFALDGNDGGGGWTLEHEVALSPLWANGGYPWLPMEEGLDGTPRIGVFDPMNASIMLLTVGKYVVTVDMDRGKVLASAVVCQDQDHIIISCPHASLQSFLLPPWLGSTRIPPAGKRGNPKNKTLADVLIRSN</sequence>
<dbReference type="InterPro" id="IPR011676">
    <property type="entry name" value="DUF1618"/>
</dbReference>
<name>A0A0Q3ET96_BRADI</name>
<gene>
    <name evidence="3" type="primary">LOC100829227</name>
    <name evidence="2" type="ORF">BRADI_4g33600v3</name>
</gene>
<dbReference type="Proteomes" id="UP000008810">
    <property type="component" value="Chromosome 4"/>
</dbReference>
<reference evidence="3" key="3">
    <citation type="submission" date="2018-08" db="UniProtKB">
        <authorList>
            <consortium name="EnsemblPlants"/>
        </authorList>
    </citation>
    <scope>IDENTIFICATION</scope>
    <source>
        <strain evidence="3">cv. Bd21</strain>
    </source>
</reference>
<dbReference type="Gramene" id="KQJ90735">
    <property type="protein sequence ID" value="KQJ90735"/>
    <property type="gene ID" value="BRADI_4g33600v3"/>
</dbReference>
<reference evidence="2 3" key="1">
    <citation type="journal article" date="2010" name="Nature">
        <title>Genome sequencing and analysis of the model grass Brachypodium distachyon.</title>
        <authorList>
            <consortium name="International Brachypodium Initiative"/>
        </authorList>
    </citation>
    <scope>NUCLEOTIDE SEQUENCE [LARGE SCALE GENOMIC DNA]</scope>
    <source>
        <strain evidence="2">Bd21</strain>
        <strain evidence="3">cv. Bd21</strain>
    </source>
</reference>
<dbReference type="OrthoDB" id="655503at2759"/>
<evidence type="ECO:0000259" key="1">
    <source>
        <dbReference type="Pfam" id="PF07762"/>
    </source>
</evidence>
<organism evidence="2">
    <name type="scientific">Brachypodium distachyon</name>
    <name type="common">Purple false brome</name>
    <name type="synonym">Trachynia distachya</name>
    <dbReference type="NCBI Taxonomy" id="15368"/>
    <lineage>
        <taxon>Eukaryota</taxon>
        <taxon>Viridiplantae</taxon>
        <taxon>Streptophyta</taxon>
        <taxon>Embryophyta</taxon>
        <taxon>Tracheophyta</taxon>
        <taxon>Spermatophyta</taxon>
        <taxon>Magnoliopsida</taxon>
        <taxon>Liliopsida</taxon>
        <taxon>Poales</taxon>
        <taxon>Poaceae</taxon>
        <taxon>BOP clade</taxon>
        <taxon>Pooideae</taxon>
        <taxon>Stipodae</taxon>
        <taxon>Brachypodieae</taxon>
        <taxon>Brachypodium</taxon>
    </lineage>
</organism>
<dbReference type="PANTHER" id="PTHR33086:SF10">
    <property type="entry name" value="DUF1618 DOMAIN-CONTAINING PROTEIN"/>
    <property type="match status" value="1"/>
</dbReference>
<evidence type="ECO:0000313" key="4">
    <source>
        <dbReference type="Proteomes" id="UP000008810"/>
    </source>
</evidence>
<accession>A0A0Q3ET96</accession>
<keyword evidence="4" id="KW-1185">Reference proteome</keyword>
<dbReference type="STRING" id="15368.A0A0Q3ET96"/>
<feature type="domain" description="DUF1618" evidence="1">
    <location>
        <begin position="226"/>
        <end position="327"/>
    </location>
</feature>
<dbReference type="KEGG" id="bdi:100829227"/>
<dbReference type="EMBL" id="CM000883">
    <property type="protein sequence ID" value="KQJ90735.1"/>
    <property type="molecule type" value="Genomic_DNA"/>
</dbReference>
<dbReference type="Pfam" id="PF07762">
    <property type="entry name" value="DUF1618"/>
    <property type="match status" value="1"/>
</dbReference>
<dbReference type="GeneID" id="100829227"/>
<dbReference type="EnsemblPlants" id="KQJ90735">
    <property type="protein sequence ID" value="KQJ90735"/>
    <property type="gene ID" value="BRADI_4g33600v3"/>
</dbReference>
<reference evidence="2" key="2">
    <citation type="submission" date="2017-06" db="EMBL/GenBank/DDBJ databases">
        <title>WGS assembly of Brachypodium distachyon.</title>
        <authorList>
            <consortium name="The International Brachypodium Initiative"/>
            <person name="Lucas S."/>
            <person name="Harmon-Smith M."/>
            <person name="Lail K."/>
            <person name="Tice H."/>
            <person name="Grimwood J."/>
            <person name="Bruce D."/>
            <person name="Barry K."/>
            <person name="Shu S."/>
            <person name="Lindquist E."/>
            <person name="Wang M."/>
            <person name="Pitluck S."/>
            <person name="Vogel J.P."/>
            <person name="Garvin D.F."/>
            <person name="Mockler T.C."/>
            <person name="Schmutz J."/>
            <person name="Rokhsar D."/>
            <person name="Bevan M.W."/>
        </authorList>
    </citation>
    <scope>NUCLEOTIDE SEQUENCE</scope>
    <source>
        <strain evidence="2">Bd21</strain>
    </source>
</reference>
<dbReference type="PANTHER" id="PTHR33086">
    <property type="entry name" value="OS05G0468200 PROTEIN-RELATED"/>
    <property type="match status" value="1"/>
</dbReference>
<evidence type="ECO:0000313" key="2">
    <source>
        <dbReference type="EMBL" id="KQJ90735.1"/>
    </source>
</evidence>
<protein>
    <recommendedName>
        <fullName evidence="1">DUF1618 domain-containing protein</fullName>
    </recommendedName>
</protein>